<dbReference type="EnsemblMetazoa" id="ACUA027457-RA">
    <property type="protein sequence ID" value="ACUA027457-PA"/>
    <property type="gene ID" value="ACUA027457"/>
</dbReference>
<dbReference type="STRING" id="139723.A0A182MVS4"/>
<name>A0A182MVS4_9DIPT</name>
<sequence>MEKTGISSSDRSSTRTLTFAIARIHADFFVVLFEGGQIFTGLGEFTFLHTLSDVPVHERTLGVHQIELVIQTGPCLGDGRGVGQHAHGTLHLGQIATRHNGRWLIVDADLEASRTPVHELDRALGLDGGDGRVDVLRHHITTVQHAACHVLAVAWITLHHLVGRFEARVAQLALLQHNQSLGNAISDK</sequence>
<reference evidence="1" key="2">
    <citation type="submission" date="2020-05" db="UniProtKB">
        <authorList>
            <consortium name="EnsemblMetazoa"/>
        </authorList>
    </citation>
    <scope>IDENTIFICATION</scope>
    <source>
        <strain evidence="1">A-37</strain>
    </source>
</reference>
<proteinExistence type="predicted"/>
<reference evidence="2" key="1">
    <citation type="submission" date="2013-09" db="EMBL/GenBank/DDBJ databases">
        <title>The Genome Sequence of Anopheles culicifacies species A.</title>
        <authorList>
            <consortium name="The Broad Institute Genomics Platform"/>
            <person name="Neafsey D.E."/>
            <person name="Besansky N."/>
            <person name="Howell P."/>
            <person name="Walton C."/>
            <person name="Young S.K."/>
            <person name="Zeng Q."/>
            <person name="Gargeya S."/>
            <person name="Fitzgerald M."/>
            <person name="Haas B."/>
            <person name="Abouelleil A."/>
            <person name="Allen A.W."/>
            <person name="Alvarado L."/>
            <person name="Arachchi H.M."/>
            <person name="Berlin A.M."/>
            <person name="Chapman S.B."/>
            <person name="Gainer-Dewar J."/>
            <person name="Goldberg J."/>
            <person name="Griggs A."/>
            <person name="Gujja S."/>
            <person name="Hansen M."/>
            <person name="Howarth C."/>
            <person name="Imamovic A."/>
            <person name="Ireland A."/>
            <person name="Larimer J."/>
            <person name="McCowan C."/>
            <person name="Murphy C."/>
            <person name="Pearson M."/>
            <person name="Poon T.W."/>
            <person name="Priest M."/>
            <person name="Roberts A."/>
            <person name="Saif S."/>
            <person name="Shea T."/>
            <person name="Sisk P."/>
            <person name="Sykes S."/>
            <person name="Wortman J."/>
            <person name="Nusbaum C."/>
            <person name="Birren B."/>
        </authorList>
    </citation>
    <scope>NUCLEOTIDE SEQUENCE [LARGE SCALE GENOMIC DNA]</scope>
    <source>
        <strain evidence="2">A-37</strain>
    </source>
</reference>
<dbReference type="Proteomes" id="UP000075883">
    <property type="component" value="Unassembled WGS sequence"/>
</dbReference>
<organism evidence="1 2">
    <name type="scientific">Anopheles culicifacies</name>
    <dbReference type="NCBI Taxonomy" id="139723"/>
    <lineage>
        <taxon>Eukaryota</taxon>
        <taxon>Metazoa</taxon>
        <taxon>Ecdysozoa</taxon>
        <taxon>Arthropoda</taxon>
        <taxon>Hexapoda</taxon>
        <taxon>Insecta</taxon>
        <taxon>Pterygota</taxon>
        <taxon>Neoptera</taxon>
        <taxon>Endopterygota</taxon>
        <taxon>Diptera</taxon>
        <taxon>Nematocera</taxon>
        <taxon>Culicoidea</taxon>
        <taxon>Culicidae</taxon>
        <taxon>Anophelinae</taxon>
        <taxon>Anopheles</taxon>
        <taxon>culicifacies species complex</taxon>
    </lineage>
</organism>
<dbReference type="AlphaFoldDB" id="A0A182MVS4"/>
<evidence type="ECO:0000313" key="2">
    <source>
        <dbReference type="Proteomes" id="UP000075883"/>
    </source>
</evidence>
<dbReference type="EMBL" id="AXCM01001810">
    <property type="status" value="NOT_ANNOTATED_CDS"/>
    <property type="molecule type" value="Genomic_DNA"/>
</dbReference>
<accession>A0A182MVS4</accession>
<protein>
    <submittedName>
        <fullName evidence="1">Uncharacterized protein</fullName>
    </submittedName>
</protein>
<dbReference type="EMBL" id="AXCM01001811">
    <property type="status" value="NOT_ANNOTATED_CDS"/>
    <property type="molecule type" value="Genomic_DNA"/>
</dbReference>
<keyword evidence="2" id="KW-1185">Reference proteome</keyword>
<evidence type="ECO:0000313" key="1">
    <source>
        <dbReference type="EnsemblMetazoa" id="ACUA027457-PA"/>
    </source>
</evidence>
<dbReference type="VEuPathDB" id="VectorBase:ACUA027457"/>